<dbReference type="OMA" id="IQNWIEN"/>
<dbReference type="CDD" id="cd00519">
    <property type="entry name" value="Lipase_3"/>
    <property type="match status" value="1"/>
</dbReference>
<dbReference type="PANTHER" id="PTHR45856">
    <property type="entry name" value="ALPHA/BETA-HYDROLASES SUPERFAMILY PROTEIN"/>
    <property type="match status" value="1"/>
</dbReference>
<dbReference type="HOGENOM" id="CLU_032957_9_1_1"/>
<keyword evidence="5" id="KW-0732">Signal</keyword>
<evidence type="ECO:0000256" key="2">
    <source>
        <dbReference type="ARBA" id="ARBA00043996"/>
    </source>
</evidence>
<evidence type="ECO:0000256" key="1">
    <source>
        <dbReference type="ARBA" id="ARBA00023157"/>
    </source>
</evidence>
<dbReference type="GeneID" id="18829061"/>
<dbReference type="RefSeq" id="XP_007326050.1">
    <property type="nucleotide sequence ID" value="XM_007325988.1"/>
</dbReference>
<feature type="chain" id="PRO_5003886412" description="Fungal lipase-type domain-containing protein" evidence="5">
    <location>
        <begin position="23"/>
        <end position="323"/>
    </location>
</feature>
<keyword evidence="8" id="KW-1185">Reference proteome</keyword>
<comment type="catalytic activity">
    <reaction evidence="3">
        <text>a diacylglycerol + H2O = a monoacylglycerol + a fatty acid + H(+)</text>
        <dbReference type="Rhea" id="RHEA:32731"/>
        <dbReference type="ChEBI" id="CHEBI:15377"/>
        <dbReference type="ChEBI" id="CHEBI:15378"/>
        <dbReference type="ChEBI" id="CHEBI:17408"/>
        <dbReference type="ChEBI" id="CHEBI:18035"/>
        <dbReference type="ChEBI" id="CHEBI:28868"/>
    </reaction>
</comment>
<dbReference type="InterPro" id="IPR029058">
    <property type="entry name" value="AB_hydrolase_fold"/>
</dbReference>
<name>K5XI57_AGABU</name>
<evidence type="ECO:0000313" key="8">
    <source>
        <dbReference type="Proteomes" id="UP000008493"/>
    </source>
</evidence>
<evidence type="ECO:0000256" key="4">
    <source>
        <dbReference type="ARBA" id="ARBA00048461"/>
    </source>
</evidence>
<dbReference type="eggNOG" id="KOG4569">
    <property type="taxonomic scope" value="Eukaryota"/>
</dbReference>
<dbReference type="EMBL" id="JH971386">
    <property type="protein sequence ID" value="EKM83153.1"/>
    <property type="molecule type" value="Genomic_DNA"/>
</dbReference>
<keyword evidence="1" id="KW-1015">Disulfide bond</keyword>
<dbReference type="InterPro" id="IPR002921">
    <property type="entry name" value="Fungal_lipase-type"/>
</dbReference>
<feature type="domain" description="Fungal lipase-type" evidence="6">
    <location>
        <begin position="122"/>
        <end position="263"/>
    </location>
</feature>
<comment type="catalytic activity">
    <reaction evidence="4">
        <text>a monoacylglycerol + H2O = glycerol + a fatty acid + H(+)</text>
        <dbReference type="Rhea" id="RHEA:15245"/>
        <dbReference type="ChEBI" id="CHEBI:15377"/>
        <dbReference type="ChEBI" id="CHEBI:15378"/>
        <dbReference type="ChEBI" id="CHEBI:17408"/>
        <dbReference type="ChEBI" id="CHEBI:17754"/>
        <dbReference type="ChEBI" id="CHEBI:28868"/>
    </reaction>
</comment>
<dbReference type="SUPFAM" id="SSF53474">
    <property type="entry name" value="alpha/beta-Hydrolases"/>
    <property type="match status" value="1"/>
</dbReference>
<sequence length="323" mass="33881">MIGTRLVTLLLACAATIVHVNAAPVQNHTDETSPNLTSLEKRATIPLTSSQVASFRPYTNFAAVAGCPPATVLAWNCGINGTPPTAKCNANPTFTPVAAGGNGASVQFWYVGYDANLASVIVGFQGTDADKILPILTDADFFLTTLDSGLFPGLSSDIKTHNGFNDAQMASASAVLSAVNTAMSRFGARRVTVTGHSLGGAIATISAVHLKLHLPSTTTFKVVTYGCPRVGNQAFANYFNSRFPGANSRINNQDDIVPIVPGRFLGFDHVEGEIHILNNNGWVSCPGQDNEDGDCTIGYVPNIFAGDTGDHSGPYDGIRMGCS</sequence>
<evidence type="ECO:0000256" key="5">
    <source>
        <dbReference type="SAM" id="SignalP"/>
    </source>
</evidence>
<dbReference type="Pfam" id="PF01764">
    <property type="entry name" value="Lipase_3"/>
    <property type="match status" value="1"/>
</dbReference>
<evidence type="ECO:0000259" key="6">
    <source>
        <dbReference type="Pfam" id="PF01764"/>
    </source>
</evidence>
<gene>
    <name evidence="7" type="ORF">AGABI1DRAFT_33742</name>
</gene>
<dbReference type="KEGG" id="abp:AGABI1DRAFT33742"/>
<dbReference type="GO" id="GO:0006629">
    <property type="term" value="P:lipid metabolic process"/>
    <property type="evidence" value="ECO:0007669"/>
    <property type="project" value="InterPro"/>
</dbReference>
<protein>
    <recommendedName>
        <fullName evidence="6">Fungal lipase-type domain-containing protein</fullName>
    </recommendedName>
</protein>
<dbReference type="InParanoid" id="K5XI57"/>
<evidence type="ECO:0000256" key="3">
    <source>
        <dbReference type="ARBA" id="ARBA00047591"/>
    </source>
</evidence>
<organism evidence="7 8">
    <name type="scientific">Agaricus bisporus var. burnettii (strain JB137-S8 / ATCC MYA-4627 / FGSC 10392)</name>
    <name type="common">White button mushroom</name>
    <dbReference type="NCBI Taxonomy" id="597362"/>
    <lineage>
        <taxon>Eukaryota</taxon>
        <taxon>Fungi</taxon>
        <taxon>Dikarya</taxon>
        <taxon>Basidiomycota</taxon>
        <taxon>Agaricomycotina</taxon>
        <taxon>Agaricomycetes</taxon>
        <taxon>Agaricomycetidae</taxon>
        <taxon>Agaricales</taxon>
        <taxon>Agaricineae</taxon>
        <taxon>Agaricaceae</taxon>
        <taxon>Agaricus</taxon>
    </lineage>
</organism>
<dbReference type="Proteomes" id="UP000008493">
    <property type="component" value="Unassembled WGS sequence"/>
</dbReference>
<accession>K5XI57</accession>
<dbReference type="InterPro" id="IPR051218">
    <property type="entry name" value="Sec_MonoDiacylglyc_Lipase"/>
</dbReference>
<proteinExistence type="inferred from homology"/>
<dbReference type="Gene3D" id="3.40.50.1820">
    <property type="entry name" value="alpha/beta hydrolase"/>
    <property type="match status" value="1"/>
</dbReference>
<reference evidence="8" key="1">
    <citation type="journal article" date="2012" name="Proc. Natl. Acad. Sci. U.S.A.">
        <title>Genome sequence of the button mushroom Agaricus bisporus reveals mechanisms governing adaptation to a humic-rich ecological niche.</title>
        <authorList>
            <person name="Morin E."/>
            <person name="Kohler A."/>
            <person name="Baker A.R."/>
            <person name="Foulongne-Oriol M."/>
            <person name="Lombard V."/>
            <person name="Nagy L.G."/>
            <person name="Ohm R.A."/>
            <person name="Patyshakuliyeva A."/>
            <person name="Brun A."/>
            <person name="Aerts A.L."/>
            <person name="Bailey A.M."/>
            <person name="Billette C."/>
            <person name="Coutinho P.M."/>
            <person name="Deakin G."/>
            <person name="Doddapaneni H."/>
            <person name="Floudas D."/>
            <person name="Grimwood J."/>
            <person name="Hilden K."/>
            <person name="Kuees U."/>
            <person name="LaButti K.M."/>
            <person name="Lapidus A."/>
            <person name="Lindquist E.A."/>
            <person name="Lucas S.M."/>
            <person name="Murat C."/>
            <person name="Riley R.W."/>
            <person name="Salamov A.A."/>
            <person name="Schmutz J."/>
            <person name="Subramanian V."/>
            <person name="Woesten H.A.B."/>
            <person name="Xu J."/>
            <person name="Eastwood D.C."/>
            <person name="Foster G.D."/>
            <person name="Sonnenberg A.S."/>
            <person name="Cullen D."/>
            <person name="de Vries R.P."/>
            <person name="Lundell T."/>
            <person name="Hibbett D.S."/>
            <person name="Henrissat B."/>
            <person name="Burton K.S."/>
            <person name="Kerrigan R.W."/>
            <person name="Challen M.P."/>
            <person name="Grigoriev I.V."/>
            <person name="Martin F."/>
        </authorList>
    </citation>
    <scope>NUCLEOTIDE SEQUENCE [LARGE SCALE GENOMIC DNA]</scope>
    <source>
        <strain evidence="8">JB137-S8 / ATCC MYA-4627 / FGSC 10392</strain>
    </source>
</reference>
<dbReference type="PANTHER" id="PTHR45856:SF25">
    <property type="entry name" value="FUNGAL LIPASE-LIKE DOMAIN-CONTAINING PROTEIN"/>
    <property type="match status" value="1"/>
</dbReference>
<feature type="signal peptide" evidence="5">
    <location>
        <begin position="1"/>
        <end position="22"/>
    </location>
</feature>
<comment type="similarity">
    <text evidence="2">Belongs to the AB hydrolase superfamily. Lipase family. Class 3 subfamily.</text>
</comment>
<evidence type="ECO:0000313" key="7">
    <source>
        <dbReference type="EMBL" id="EKM83153.1"/>
    </source>
</evidence>
<dbReference type="AlphaFoldDB" id="K5XI57"/>
<dbReference type="OrthoDB" id="426718at2759"/>